<feature type="binding site" evidence="7">
    <location>
        <position position="81"/>
    </location>
    <ligand>
        <name>Mg(2+)</name>
        <dbReference type="ChEBI" id="CHEBI:18420"/>
        <label>1</label>
        <note>catalytic</note>
    </ligand>
</feature>
<feature type="binding site" evidence="6">
    <location>
        <begin position="83"/>
        <end position="86"/>
    </location>
    <ligand>
        <name>substrate</name>
    </ligand>
</feature>
<evidence type="ECO:0000256" key="6">
    <source>
        <dbReference type="HAMAP-Rule" id="MF_02095"/>
    </source>
</evidence>
<comment type="catalytic activity">
    <reaction evidence="6">
        <text>adenosine 3',5'-bisphosphate + H2O = AMP + phosphate</text>
        <dbReference type="Rhea" id="RHEA:10040"/>
        <dbReference type="ChEBI" id="CHEBI:15377"/>
        <dbReference type="ChEBI" id="CHEBI:43474"/>
        <dbReference type="ChEBI" id="CHEBI:58343"/>
        <dbReference type="ChEBI" id="CHEBI:456215"/>
        <dbReference type="EC" id="3.1.3.7"/>
    </reaction>
</comment>
<proteinExistence type="inferred from homology"/>
<dbReference type="InterPro" id="IPR020550">
    <property type="entry name" value="Inositol_monophosphatase_CS"/>
</dbReference>
<keyword evidence="3 6" id="KW-0997">Cell inner membrane</keyword>
<feature type="binding site" evidence="6">
    <location>
        <position position="62"/>
    </location>
    <ligand>
        <name>substrate</name>
    </ligand>
</feature>
<dbReference type="Proteomes" id="UP000185783">
    <property type="component" value="Unassembled WGS sequence"/>
</dbReference>
<dbReference type="CDD" id="cd01638">
    <property type="entry name" value="CysQ"/>
    <property type="match status" value="1"/>
</dbReference>
<feature type="binding site" evidence="6">
    <location>
        <position position="83"/>
    </location>
    <ligand>
        <name>Mg(2+)</name>
        <dbReference type="ChEBI" id="CHEBI:18420"/>
        <label>1</label>
    </ligand>
</feature>
<evidence type="ECO:0000313" key="9">
    <source>
        <dbReference type="Proteomes" id="UP000185783"/>
    </source>
</evidence>
<feature type="binding site" evidence="7">
    <location>
        <position position="211"/>
    </location>
    <ligand>
        <name>Mg(2+)</name>
        <dbReference type="ChEBI" id="CHEBI:18420"/>
        <label>1</label>
        <note>catalytic</note>
    </ligand>
</feature>
<dbReference type="NCBIfam" id="TIGR01331">
    <property type="entry name" value="bisphos_cysQ"/>
    <property type="match status" value="1"/>
</dbReference>
<keyword evidence="2 6" id="KW-1003">Cell membrane</keyword>
<dbReference type="EC" id="3.1.3.7" evidence="6"/>
<dbReference type="STRING" id="197461.A3843_12360"/>
<dbReference type="EMBL" id="LVVZ01000019">
    <property type="protein sequence ID" value="OKL43439.1"/>
    <property type="molecule type" value="Genomic_DNA"/>
</dbReference>
<accession>A0A1U7JFC0</accession>
<name>A0A1U7JFC0_9HYPH</name>
<dbReference type="GO" id="GO:0050427">
    <property type="term" value="P:3'-phosphoadenosine 5'-phosphosulfate metabolic process"/>
    <property type="evidence" value="ECO:0007669"/>
    <property type="project" value="TreeGrafter"/>
</dbReference>
<keyword evidence="9" id="KW-1185">Reference proteome</keyword>
<evidence type="ECO:0000256" key="4">
    <source>
        <dbReference type="ARBA" id="ARBA00022801"/>
    </source>
</evidence>
<dbReference type="GO" id="GO:0000287">
    <property type="term" value="F:magnesium ion binding"/>
    <property type="evidence" value="ECO:0007669"/>
    <property type="project" value="UniProtKB-UniRule"/>
</dbReference>
<protein>
    <recommendedName>
        <fullName evidence="6">3'(2'),5'-bisphosphate nucleotidase CysQ</fullName>
        <ecNumber evidence="6">3.1.3.7</ecNumber>
    </recommendedName>
    <alternativeName>
        <fullName evidence="6">3'(2'),5-bisphosphonucleoside 3'(2')-phosphohydrolase</fullName>
    </alternativeName>
    <alternativeName>
        <fullName evidence="6">3'-phosphoadenosine 5'-phosphate phosphatase</fullName>
        <shortName evidence="6">PAP phosphatase</shortName>
    </alternativeName>
</protein>
<dbReference type="PRINTS" id="PR00377">
    <property type="entry name" value="IMPHPHTASES"/>
</dbReference>
<dbReference type="PANTHER" id="PTHR43028">
    <property type="entry name" value="3'(2'),5'-BISPHOSPHATE NUCLEOTIDASE 1"/>
    <property type="match status" value="1"/>
</dbReference>
<evidence type="ECO:0000256" key="2">
    <source>
        <dbReference type="ARBA" id="ARBA00022475"/>
    </source>
</evidence>
<feature type="binding site" evidence="6">
    <location>
        <position position="62"/>
    </location>
    <ligand>
        <name>Mg(2+)</name>
        <dbReference type="ChEBI" id="CHEBI:18420"/>
        <label>1</label>
    </ligand>
</feature>
<keyword evidence="6 7" id="KW-0460">Magnesium</keyword>
<feature type="binding site" evidence="7">
    <location>
        <position position="83"/>
    </location>
    <ligand>
        <name>Mg(2+)</name>
        <dbReference type="ChEBI" id="CHEBI:18420"/>
        <label>1</label>
        <note>catalytic</note>
    </ligand>
</feature>
<reference evidence="8 9" key="1">
    <citation type="submission" date="2016-03" db="EMBL/GenBank/DDBJ databases">
        <title>Genome sequence of Nesiotobacter sp. nov., a moderately halophilic alphaproteobacterium isolated from the Yellow Sea, China.</title>
        <authorList>
            <person name="Zhang G."/>
            <person name="Zhang R."/>
        </authorList>
    </citation>
    <scope>NUCLEOTIDE SEQUENCE [LARGE SCALE GENOMIC DNA]</scope>
    <source>
        <strain evidence="8 9">WB1-6</strain>
    </source>
</reference>
<sequence>MIKTFINAALAAGADIMEIYATDFNVEDKEDGSPVTLADQRAEAIIVKILGQECPQLPVVGEESVAAGRIPQIGSRFAIVDPIDGTKEFIKRNGEFTVNIGLVEDGEVVAGVVFAPALGDLYWGTLEDGAFKARVENGHLTDERPIRCRAAGEGSLTVVASRSHRTERTEAFLEKLPDVSVISAGSSLKFCRVAEGEADLYPRFGRTMEWDTAAGQAVLRAAGGRTFVEGGDPLRYNKQGTTPEERFENPFFLAVGDEQIISRFRLKSGW</sequence>
<comment type="caution">
    <text evidence="8">The sequence shown here is derived from an EMBL/GenBank/DDBJ whole genome shotgun (WGS) entry which is preliminary data.</text>
</comment>
<dbReference type="GO" id="GO:0008441">
    <property type="term" value="F:3'(2'),5'-bisphosphate nucleotidase activity"/>
    <property type="evidence" value="ECO:0007669"/>
    <property type="project" value="UniProtKB-UniRule"/>
</dbReference>
<dbReference type="GO" id="GO:0005886">
    <property type="term" value="C:plasma membrane"/>
    <property type="evidence" value="ECO:0007669"/>
    <property type="project" value="UniProtKB-SubCell"/>
</dbReference>
<comment type="similarity">
    <text evidence="1 6">Belongs to the inositol monophosphatase superfamily. CysQ family.</text>
</comment>
<feature type="binding site" evidence="7">
    <location>
        <position position="62"/>
    </location>
    <ligand>
        <name>Mg(2+)</name>
        <dbReference type="ChEBI" id="CHEBI:18420"/>
        <label>1</label>
        <note>catalytic</note>
    </ligand>
</feature>
<gene>
    <name evidence="6" type="primary">cysQ</name>
    <name evidence="8" type="ORF">A3843_12360</name>
</gene>
<dbReference type="HAMAP" id="MF_02095">
    <property type="entry name" value="CysQ"/>
    <property type="match status" value="1"/>
</dbReference>
<feature type="binding site" evidence="6">
    <location>
        <position position="211"/>
    </location>
    <ligand>
        <name>Mg(2+)</name>
        <dbReference type="ChEBI" id="CHEBI:18420"/>
        <label>2</label>
    </ligand>
</feature>
<keyword evidence="6 7" id="KW-0479">Metal-binding</keyword>
<dbReference type="Gene3D" id="3.40.190.80">
    <property type="match status" value="1"/>
</dbReference>
<dbReference type="RefSeq" id="WP_028481016.1">
    <property type="nucleotide sequence ID" value="NZ_LVVZ01000019.1"/>
</dbReference>
<organism evidence="8 9">
    <name type="scientific">Pseudovibrio exalbescens</name>
    <dbReference type="NCBI Taxonomy" id="197461"/>
    <lineage>
        <taxon>Bacteria</taxon>
        <taxon>Pseudomonadati</taxon>
        <taxon>Pseudomonadota</taxon>
        <taxon>Alphaproteobacteria</taxon>
        <taxon>Hyphomicrobiales</taxon>
        <taxon>Stappiaceae</taxon>
        <taxon>Pseudovibrio</taxon>
    </lineage>
</organism>
<dbReference type="PANTHER" id="PTHR43028:SF5">
    <property type="entry name" value="3'(2'),5'-BISPHOSPHATE NUCLEOTIDASE 1"/>
    <property type="match status" value="1"/>
</dbReference>
<evidence type="ECO:0000313" key="8">
    <source>
        <dbReference type="EMBL" id="OKL43439.1"/>
    </source>
</evidence>
<feature type="binding site" evidence="6">
    <location>
        <position position="84"/>
    </location>
    <ligand>
        <name>Mg(2+)</name>
        <dbReference type="ChEBI" id="CHEBI:18420"/>
        <label>2</label>
    </ligand>
</feature>
<keyword evidence="4 6" id="KW-0378">Hydrolase</keyword>
<evidence type="ECO:0000256" key="5">
    <source>
        <dbReference type="ARBA" id="ARBA00023136"/>
    </source>
</evidence>
<dbReference type="Pfam" id="PF00459">
    <property type="entry name" value="Inositol_P"/>
    <property type="match status" value="1"/>
</dbReference>
<evidence type="ECO:0000256" key="3">
    <source>
        <dbReference type="ARBA" id="ARBA00022519"/>
    </source>
</evidence>
<dbReference type="PROSITE" id="PS00630">
    <property type="entry name" value="IMP_2"/>
    <property type="match status" value="1"/>
</dbReference>
<evidence type="ECO:0000256" key="7">
    <source>
        <dbReference type="PIRSR" id="PIRSR600760-2"/>
    </source>
</evidence>
<dbReference type="Gene3D" id="3.30.540.10">
    <property type="entry name" value="Fructose-1,6-Bisphosphatase, subunit A, domain 1"/>
    <property type="match status" value="1"/>
</dbReference>
<dbReference type="SUPFAM" id="SSF56655">
    <property type="entry name" value="Carbohydrate phosphatase"/>
    <property type="match status" value="1"/>
</dbReference>
<evidence type="ECO:0000256" key="1">
    <source>
        <dbReference type="ARBA" id="ARBA00005289"/>
    </source>
</evidence>
<dbReference type="InterPro" id="IPR006240">
    <property type="entry name" value="CysQ"/>
</dbReference>
<dbReference type="InterPro" id="IPR000760">
    <property type="entry name" value="Inositol_monophosphatase-like"/>
</dbReference>
<feature type="binding site" evidence="6">
    <location>
        <position position="81"/>
    </location>
    <ligand>
        <name>Mg(2+)</name>
        <dbReference type="ChEBI" id="CHEBI:18420"/>
        <label>1</label>
    </ligand>
</feature>
<dbReference type="InterPro" id="IPR050725">
    <property type="entry name" value="CysQ/Inositol_MonoPase"/>
</dbReference>
<feature type="binding site" evidence="6">
    <location>
        <position position="81"/>
    </location>
    <ligand>
        <name>Mg(2+)</name>
        <dbReference type="ChEBI" id="CHEBI:18420"/>
        <label>2</label>
    </ligand>
</feature>
<keyword evidence="5 6" id="KW-0472">Membrane</keyword>
<dbReference type="GO" id="GO:0046854">
    <property type="term" value="P:phosphatidylinositol phosphate biosynthetic process"/>
    <property type="evidence" value="ECO:0007669"/>
    <property type="project" value="InterPro"/>
</dbReference>
<comment type="subcellular location">
    <subcellularLocation>
        <location evidence="6">Cell inner membrane</location>
        <topology evidence="6">Peripheral membrane protein</topology>
        <orientation evidence="6">Cytoplasmic side</orientation>
    </subcellularLocation>
</comment>
<comment type="cofactor">
    <cofactor evidence="6 7">
        <name>Mg(2+)</name>
        <dbReference type="ChEBI" id="CHEBI:18420"/>
    </cofactor>
</comment>
<feature type="binding site" evidence="6">
    <location>
        <position position="211"/>
    </location>
    <ligand>
        <name>substrate</name>
    </ligand>
</feature>
<comment type="function">
    <text evidence="6">Converts adenosine-3',5'-bisphosphate (PAP) to AMP.</text>
</comment>
<dbReference type="GO" id="GO:0000103">
    <property type="term" value="P:sulfate assimilation"/>
    <property type="evidence" value="ECO:0007669"/>
    <property type="project" value="TreeGrafter"/>
</dbReference>
<dbReference type="AlphaFoldDB" id="A0A1U7JFC0"/>
<feature type="binding site" evidence="7">
    <location>
        <position position="84"/>
    </location>
    <ligand>
        <name>Mg(2+)</name>
        <dbReference type="ChEBI" id="CHEBI:18420"/>
        <label>1</label>
        <note>catalytic</note>
    </ligand>
</feature>